<dbReference type="EMBL" id="JAHBBD010000046">
    <property type="protein sequence ID" value="MBW3083810.1"/>
    <property type="molecule type" value="Genomic_DNA"/>
</dbReference>
<accession>A0ABS6WCA0</accession>
<name>A0ABS6WCA0_9BIFI</name>
<keyword evidence="1" id="KW-1133">Transmembrane helix</keyword>
<dbReference type="RefSeq" id="WP_219083356.1">
    <property type="nucleotide sequence ID" value="NZ_JAHBBD010000046.1"/>
</dbReference>
<keyword evidence="3" id="KW-1185">Reference proteome</keyword>
<feature type="transmembrane region" description="Helical" evidence="1">
    <location>
        <begin position="277"/>
        <end position="308"/>
    </location>
</feature>
<organism evidence="2 3">
    <name type="scientific">Bifidobacterium phasiani</name>
    <dbReference type="NCBI Taxonomy" id="2834431"/>
    <lineage>
        <taxon>Bacteria</taxon>
        <taxon>Bacillati</taxon>
        <taxon>Actinomycetota</taxon>
        <taxon>Actinomycetes</taxon>
        <taxon>Bifidobacteriales</taxon>
        <taxon>Bifidobacteriaceae</taxon>
        <taxon>Bifidobacterium</taxon>
    </lineage>
</organism>
<evidence type="ECO:0000313" key="2">
    <source>
        <dbReference type="EMBL" id="MBW3083810.1"/>
    </source>
</evidence>
<comment type="caution">
    <text evidence="2">The sequence shown here is derived from an EMBL/GenBank/DDBJ whole genome shotgun (WGS) entry which is preliminary data.</text>
</comment>
<keyword evidence="1" id="KW-0472">Membrane</keyword>
<dbReference type="NCBIfam" id="TIGR01760">
    <property type="entry name" value="tape_meas_TP901"/>
    <property type="match status" value="1"/>
</dbReference>
<evidence type="ECO:0000313" key="3">
    <source>
        <dbReference type="Proteomes" id="UP000812844"/>
    </source>
</evidence>
<protein>
    <submittedName>
        <fullName evidence="2">Phage tail tape measure protein</fullName>
    </submittedName>
</protein>
<evidence type="ECO:0000256" key="1">
    <source>
        <dbReference type="SAM" id="Phobius"/>
    </source>
</evidence>
<sequence length="579" mass="59294">MASKKTSISVQITGDARDAIKAINQTTGEMMTLQQKTSTAISGIASAIGSSAIVAKIGEIGKAAIDAAADLEQSIGGVETVFKDNADQVTAWAKSAAQNLGLSQNAYNELATVIGSQLKNAGMSMDDVAGNTNDLITLGADLSSMFGGTTTQAVEALSSALKGEMDPIEAYGVSLNDATLQAQAASMGIEDLYAAGDRNAKMQATLAAITAQTGDATGNFAREADTAQGQQQRLNASWENAQAALGQALLPAVTAVTQKLTEMVGWIQQNSSWLTPLATVLGVVAAAIIGVNAAMSAYAAVAAIVAVAQGAVNVAFLPVIAIIAAIAVAVIALAANWDTVKNAAGVAAQWISDRWSELCAWFQGAWSSVASFFGGIWDGISSAARTAGDTVGGAWKTAVTTVQNAWNGVTGFFGGIWNGITNGVQSVATKIGNAFTNAVNAIKNAFNGVASFIQGIWDTISGIIGSITSGVQGAWNTITSILPFSFAAMPMQPATAAVTPYAAPLITVGDPDMQGASHGTGTGLARLARLLAPDGGRTPTVVNNVTYNVTLPARMMVGSKAELIRWIKQGLREAERQVS</sequence>
<dbReference type="InterPro" id="IPR010090">
    <property type="entry name" value="Phage_tape_meas"/>
</dbReference>
<gene>
    <name evidence="2" type="ORF">KIH73_10705</name>
</gene>
<proteinExistence type="predicted"/>
<keyword evidence="1" id="KW-0812">Transmembrane</keyword>
<reference evidence="2 3" key="1">
    <citation type="submission" date="2021-05" db="EMBL/GenBank/DDBJ databases">
        <title>Phylogenetic classification of ten novel species belonging to the genus Bifidobacterium comprising B. colchicus sp. nov., B. abeli sp. nov., B. bicoloris sp. nov., B. guerezis sp. nov., B. rosaliae sp. nov., B. santillanensis sp. nov., B. argentati sp. nov., B. amazzoni sp. nov., B. pluviali sp. nov., and B. pinnaculum sp. nov.</title>
        <authorList>
            <person name="Lugli G.A."/>
            <person name="Ruiz Garcia L."/>
            <person name="Margolles A."/>
            <person name="Ventura M."/>
        </authorList>
    </citation>
    <scope>NUCLEOTIDE SEQUENCE [LARGE SCALE GENOMIC DNA]</scope>
    <source>
        <strain evidence="2 3">6T3</strain>
    </source>
</reference>
<feature type="transmembrane region" description="Helical" evidence="1">
    <location>
        <begin position="314"/>
        <end position="335"/>
    </location>
</feature>
<dbReference type="Proteomes" id="UP000812844">
    <property type="component" value="Unassembled WGS sequence"/>
</dbReference>